<dbReference type="InterPro" id="IPR028082">
    <property type="entry name" value="Peripla_BP_I"/>
</dbReference>
<keyword evidence="1" id="KW-0805">Transcription regulation</keyword>
<dbReference type="Pfam" id="PF13377">
    <property type="entry name" value="Peripla_BP_3"/>
    <property type="match status" value="1"/>
</dbReference>
<dbReference type="PANTHER" id="PTHR30146:SF153">
    <property type="entry name" value="LACTOSE OPERON REPRESSOR"/>
    <property type="match status" value="1"/>
</dbReference>
<gene>
    <name evidence="5" type="ORF">MZV50_13345</name>
</gene>
<protein>
    <submittedName>
        <fullName evidence="5">LacI family DNA-binding transcriptional regulator</fullName>
    </submittedName>
</protein>
<dbReference type="PRINTS" id="PR00036">
    <property type="entry name" value="HTHLACI"/>
</dbReference>
<name>A0ABY5A061_9CAUL</name>
<sequence length="342" mass="36475">MLSVTIDDVALAAGVSIRTVSRVLNESPHVGAETRKTVLETIERLGYSPSTRARALASGRSFLIAMVQDDPNAHVIGALQRGIVEACSSHGYELVVRPVHFANPDIASDIENFVRRSRVDGLIVLPPTSEIAAIPERLTRLGVPSVGIASVSLPEYPCMLVSNERGATRALGQHLLELGHRRIAMIEGPAHFRSAQERKAGFLEGIGGSMPEAYRREGDYGFDSGAAAAEALLSLDQPPTAIFAANDIMAAAVAKIARERGVSVPGQLSLAGFDGSDIASMITPALTTIRRPLVDMAQAVTERLLDMISGARASWPHERIDLTLVHGKSVGPAMDDPRKNGR</sequence>
<keyword evidence="3" id="KW-0804">Transcription</keyword>
<keyword evidence="2 5" id="KW-0238">DNA-binding</keyword>
<dbReference type="CDD" id="cd01545">
    <property type="entry name" value="PBP1_SalR"/>
    <property type="match status" value="1"/>
</dbReference>
<feature type="domain" description="HTH lacI-type" evidence="4">
    <location>
        <begin position="4"/>
        <end position="58"/>
    </location>
</feature>
<dbReference type="Gene3D" id="3.40.50.2300">
    <property type="match status" value="2"/>
</dbReference>
<proteinExistence type="predicted"/>
<dbReference type="InterPro" id="IPR000843">
    <property type="entry name" value="HTH_LacI"/>
</dbReference>
<dbReference type="PANTHER" id="PTHR30146">
    <property type="entry name" value="LACI-RELATED TRANSCRIPTIONAL REPRESSOR"/>
    <property type="match status" value="1"/>
</dbReference>
<dbReference type="CDD" id="cd01392">
    <property type="entry name" value="HTH_LacI"/>
    <property type="match status" value="1"/>
</dbReference>
<evidence type="ECO:0000256" key="2">
    <source>
        <dbReference type="ARBA" id="ARBA00023125"/>
    </source>
</evidence>
<dbReference type="EMBL" id="CP096040">
    <property type="protein sequence ID" value="USQ98467.1"/>
    <property type="molecule type" value="Genomic_DNA"/>
</dbReference>
<dbReference type="InterPro" id="IPR046335">
    <property type="entry name" value="LacI/GalR-like_sensor"/>
</dbReference>
<dbReference type="PROSITE" id="PS50932">
    <property type="entry name" value="HTH_LACI_2"/>
    <property type="match status" value="1"/>
</dbReference>
<dbReference type="Gene3D" id="1.10.260.40">
    <property type="entry name" value="lambda repressor-like DNA-binding domains"/>
    <property type="match status" value="1"/>
</dbReference>
<dbReference type="SUPFAM" id="SSF53822">
    <property type="entry name" value="Periplasmic binding protein-like I"/>
    <property type="match status" value="1"/>
</dbReference>
<evidence type="ECO:0000256" key="3">
    <source>
        <dbReference type="ARBA" id="ARBA00023163"/>
    </source>
</evidence>
<dbReference type="PROSITE" id="PS00356">
    <property type="entry name" value="HTH_LACI_1"/>
    <property type="match status" value="1"/>
</dbReference>
<evidence type="ECO:0000313" key="6">
    <source>
        <dbReference type="Proteomes" id="UP001057520"/>
    </source>
</evidence>
<dbReference type="GO" id="GO:0003677">
    <property type="term" value="F:DNA binding"/>
    <property type="evidence" value="ECO:0007669"/>
    <property type="project" value="UniProtKB-KW"/>
</dbReference>
<organism evidence="5 6">
    <name type="scientific">Caulobacter segnis</name>
    <dbReference type="NCBI Taxonomy" id="88688"/>
    <lineage>
        <taxon>Bacteria</taxon>
        <taxon>Pseudomonadati</taxon>
        <taxon>Pseudomonadota</taxon>
        <taxon>Alphaproteobacteria</taxon>
        <taxon>Caulobacterales</taxon>
        <taxon>Caulobacteraceae</taxon>
        <taxon>Caulobacter</taxon>
    </lineage>
</organism>
<dbReference type="Pfam" id="PF00356">
    <property type="entry name" value="LacI"/>
    <property type="match status" value="1"/>
</dbReference>
<evidence type="ECO:0000259" key="4">
    <source>
        <dbReference type="PROSITE" id="PS50932"/>
    </source>
</evidence>
<evidence type="ECO:0000313" key="5">
    <source>
        <dbReference type="EMBL" id="USQ98467.1"/>
    </source>
</evidence>
<dbReference type="SUPFAM" id="SSF47413">
    <property type="entry name" value="lambda repressor-like DNA-binding domains"/>
    <property type="match status" value="1"/>
</dbReference>
<reference evidence="5 6" key="1">
    <citation type="submission" date="2022-04" db="EMBL/GenBank/DDBJ databases">
        <title>Genome sequence of soybean root-associated Caulobacter segnis RL271.</title>
        <authorList>
            <person name="Longley R."/>
            <person name="Bonito G."/>
            <person name="Trigodet F."/>
            <person name="Crosson S."/>
            <person name="Fiebig A."/>
        </authorList>
    </citation>
    <scope>NUCLEOTIDE SEQUENCE [LARGE SCALE GENOMIC DNA]</scope>
    <source>
        <strain evidence="5 6">RL271</strain>
    </source>
</reference>
<dbReference type="Proteomes" id="UP001057520">
    <property type="component" value="Chromosome"/>
</dbReference>
<accession>A0ABY5A061</accession>
<keyword evidence="6" id="KW-1185">Reference proteome</keyword>
<dbReference type="InterPro" id="IPR010982">
    <property type="entry name" value="Lambda_DNA-bd_dom_sf"/>
</dbReference>
<evidence type="ECO:0000256" key="1">
    <source>
        <dbReference type="ARBA" id="ARBA00023015"/>
    </source>
</evidence>
<dbReference type="SMART" id="SM00354">
    <property type="entry name" value="HTH_LACI"/>
    <property type="match status" value="1"/>
</dbReference>